<proteinExistence type="predicted"/>
<sequence>VVWKTFRESVYRTDKDVLLELYSPYRPQHRTHLMVLELVAEALGNLSTLKVARMDTANNYVLPEFGLKDKEKASSFYFLAVAPEKHRRPRRLATKLGRPEELPAQLLRFVHRETRSQEWDFQDRSAWANQEAQRRIRRLRALEKDYEKKMQDEWVQKEMEEFERYKRLGKFDNLNI</sequence>
<protein>
    <submittedName>
        <fullName evidence="1">PdiA protein</fullName>
    </submittedName>
</protein>
<feature type="non-terminal residue" evidence="1">
    <location>
        <position position="1"/>
    </location>
</feature>
<organism evidence="1 2">
    <name type="scientific">Symbiodinium necroappetens</name>
    <dbReference type="NCBI Taxonomy" id="1628268"/>
    <lineage>
        <taxon>Eukaryota</taxon>
        <taxon>Sar</taxon>
        <taxon>Alveolata</taxon>
        <taxon>Dinophyceae</taxon>
        <taxon>Suessiales</taxon>
        <taxon>Symbiodiniaceae</taxon>
        <taxon>Symbiodinium</taxon>
    </lineage>
</organism>
<accession>A0A812ISA5</accession>
<reference evidence="1" key="1">
    <citation type="submission" date="2021-02" db="EMBL/GenBank/DDBJ databases">
        <authorList>
            <person name="Dougan E. K."/>
            <person name="Rhodes N."/>
            <person name="Thang M."/>
            <person name="Chan C."/>
        </authorList>
    </citation>
    <scope>NUCLEOTIDE SEQUENCE</scope>
</reference>
<keyword evidence="2" id="KW-1185">Reference proteome</keyword>
<name>A0A812ISA5_9DINO</name>
<comment type="caution">
    <text evidence="1">The sequence shown here is derived from an EMBL/GenBank/DDBJ whole genome shotgun (WGS) entry which is preliminary data.</text>
</comment>
<dbReference type="OrthoDB" id="10280025at2759"/>
<evidence type="ECO:0000313" key="1">
    <source>
        <dbReference type="EMBL" id="CAE7170008.1"/>
    </source>
</evidence>
<gene>
    <name evidence="1" type="primary">pdiA</name>
    <name evidence="1" type="ORF">SNEC2469_LOCUS474</name>
</gene>
<dbReference type="AlphaFoldDB" id="A0A812ISA5"/>
<evidence type="ECO:0000313" key="2">
    <source>
        <dbReference type="Proteomes" id="UP000601435"/>
    </source>
</evidence>
<dbReference type="Proteomes" id="UP000601435">
    <property type="component" value="Unassembled WGS sequence"/>
</dbReference>
<dbReference type="EMBL" id="CAJNJA010002637">
    <property type="protein sequence ID" value="CAE7170008.1"/>
    <property type="molecule type" value="Genomic_DNA"/>
</dbReference>